<evidence type="ECO:0000256" key="3">
    <source>
        <dbReference type="ARBA" id="ARBA00022827"/>
    </source>
</evidence>
<dbReference type="PRINTS" id="PR00420">
    <property type="entry name" value="RNGMNOXGNASE"/>
</dbReference>
<dbReference type="InterPro" id="IPR036188">
    <property type="entry name" value="FAD/NAD-bd_sf"/>
</dbReference>
<organism evidence="8 9">
    <name type="scientific">Colletotrichum trifolii</name>
    <dbReference type="NCBI Taxonomy" id="5466"/>
    <lineage>
        <taxon>Eukaryota</taxon>
        <taxon>Fungi</taxon>
        <taxon>Dikarya</taxon>
        <taxon>Ascomycota</taxon>
        <taxon>Pezizomycotina</taxon>
        <taxon>Sordariomycetes</taxon>
        <taxon>Hypocreomycetidae</taxon>
        <taxon>Glomerellales</taxon>
        <taxon>Glomerellaceae</taxon>
        <taxon>Colletotrichum</taxon>
        <taxon>Colletotrichum orbiculare species complex</taxon>
    </lineage>
</organism>
<keyword evidence="6" id="KW-1133">Transmembrane helix</keyword>
<gene>
    <name evidence="8" type="primary">fsr3-1</name>
    <name evidence="8" type="ORF">CTRI78_v001219</name>
</gene>
<dbReference type="SUPFAM" id="SSF51905">
    <property type="entry name" value="FAD/NAD(P)-binding domain"/>
    <property type="match status" value="1"/>
</dbReference>
<dbReference type="AlphaFoldDB" id="A0A4R8RQZ1"/>
<accession>A0A4R8RQZ1</accession>
<evidence type="ECO:0000256" key="1">
    <source>
        <dbReference type="ARBA" id="ARBA00007992"/>
    </source>
</evidence>
<dbReference type="InterPro" id="IPR002938">
    <property type="entry name" value="FAD-bd"/>
</dbReference>
<dbReference type="EMBL" id="RYZW01000006">
    <property type="protein sequence ID" value="TDZ73408.1"/>
    <property type="molecule type" value="Genomic_DNA"/>
</dbReference>
<feature type="domain" description="FAD-binding" evidence="7">
    <location>
        <begin position="23"/>
        <end position="338"/>
    </location>
</feature>
<keyword evidence="4" id="KW-0560">Oxidoreductase</keyword>
<keyword evidence="5 8" id="KW-0503">Monooxygenase</keyword>
<keyword evidence="2" id="KW-0285">Flavoprotein</keyword>
<evidence type="ECO:0000256" key="4">
    <source>
        <dbReference type="ARBA" id="ARBA00023002"/>
    </source>
</evidence>
<dbReference type="Proteomes" id="UP000295703">
    <property type="component" value="Unassembled WGS sequence"/>
</dbReference>
<keyword evidence="6" id="KW-0812">Transmembrane</keyword>
<evidence type="ECO:0000256" key="5">
    <source>
        <dbReference type="ARBA" id="ARBA00023033"/>
    </source>
</evidence>
<keyword evidence="6" id="KW-0472">Membrane</keyword>
<dbReference type="STRING" id="5466.A0A4R8RQZ1"/>
<comment type="caution">
    <text evidence="8">The sequence shown here is derived from an EMBL/GenBank/DDBJ whole genome shotgun (WGS) entry which is preliminary data.</text>
</comment>
<dbReference type="Gene3D" id="3.50.50.60">
    <property type="entry name" value="FAD/NAD(P)-binding domain"/>
    <property type="match status" value="1"/>
</dbReference>
<comment type="similarity">
    <text evidence="1">Belongs to the paxM FAD-dependent monooxygenase family.</text>
</comment>
<dbReference type="PANTHER" id="PTHR13789">
    <property type="entry name" value="MONOOXYGENASE"/>
    <property type="match status" value="1"/>
</dbReference>
<dbReference type="SUPFAM" id="SSF54373">
    <property type="entry name" value="FAD-linked reductases, C-terminal domain"/>
    <property type="match status" value="1"/>
</dbReference>
<dbReference type="InterPro" id="IPR050493">
    <property type="entry name" value="FAD-dep_Monooxygenase_BioMet"/>
</dbReference>
<protein>
    <submittedName>
        <fullName evidence="8">FAD-dependent monooxygenase fsr3</fullName>
    </submittedName>
</protein>
<proteinExistence type="inferred from homology"/>
<evidence type="ECO:0000256" key="2">
    <source>
        <dbReference type="ARBA" id="ARBA00022630"/>
    </source>
</evidence>
<name>A0A4R8RQZ1_COLTR</name>
<dbReference type="GO" id="GO:0071949">
    <property type="term" value="F:FAD binding"/>
    <property type="evidence" value="ECO:0007669"/>
    <property type="project" value="InterPro"/>
</dbReference>
<dbReference type="Pfam" id="PF01494">
    <property type="entry name" value="FAD_binding_3"/>
    <property type="match status" value="1"/>
</dbReference>
<evidence type="ECO:0000313" key="8">
    <source>
        <dbReference type="EMBL" id="TDZ73408.1"/>
    </source>
</evidence>
<reference evidence="8 9" key="1">
    <citation type="submission" date="2018-12" db="EMBL/GenBank/DDBJ databases">
        <title>Genome sequence and assembly of Colletotrichum trifolii.</title>
        <authorList>
            <person name="Gan P."/>
            <person name="Shirasu K."/>
        </authorList>
    </citation>
    <scope>NUCLEOTIDE SEQUENCE [LARGE SCALE GENOMIC DNA]</scope>
    <source>
        <strain evidence="8 9">543-2</strain>
    </source>
</reference>
<evidence type="ECO:0000313" key="9">
    <source>
        <dbReference type="Proteomes" id="UP000295703"/>
    </source>
</evidence>
<dbReference type="PANTHER" id="PTHR13789:SF236">
    <property type="entry name" value="MONOOXYGENASE, PUTATIVE (AFU_ORTHOLOGUE AFUA_6G12060)-RELATED"/>
    <property type="match status" value="1"/>
</dbReference>
<keyword evidence="3" id="KW-0274">FAD</keyword>
<feature type="transmembrane region" description="Helical" evidence="6">
    <location>
        <begin position="20"/>
        <end position="38"/>
    </location>
</feature>
<sequence>MTSLPNRFNGAEPIKREALSGLSVLVVGGGIAGLGFAIEAYRKGHDVRIIDRRPDFDDYGDIIGIGDSVVHSMEKWPGFLEACRQTPFPRSYDGYKFDGTRIGKLGEGLGMSRSEFHGLLHRYAQNIGIPIRHSAKAVDYTETDDGAVVELESGERLTADIAVAADGIGSRSWRLVAGTNEQPISSGFALFRTTFPVELALGNPALNEVFANAIPDGRLYYGPGSHMVLGITDKDFIWMLTHKDDGTAEEDWAKPADPKAALPYVEGWAPWFKDIINVTPKDGVVDFKLMWRNPREKWVSPRARVVQIGDSAHTFLPTSASGATMALEDAISLAALLHRSGKRDAPLALRIQNKLRFERVTCAQKMGFKNRENFHNTDWDAAAKNPAAILKQVDKWVSRHNPEQYAYDSYDECASHILKGTPFQNTNSPPGHTFKPWTVAELLAYADRGERIVDDGDWS</sequence>
<dbReference type="GO" id="GO:0004497">
    <property type="term" value="F:monooxygenase activity"/>
    <property type="evidence" value="ECO:0007669"/>
    <property type="project" value="UniProtKB-KW"/>
</dbReference>
<keyword evidence="9" id="KW-1185">Reference proteome</keyword>
<evidence type="ECO:0000256" key="6">
    <source>
        <dbReference type="SAM" id="Phobius"/>
    </source>
</evidence>
<evidence type="ECO:0000259" key="7">
    <source>
        <dbReference type="Pfam" id="PF01494"/>
    </source>
</evidence>